<dbReference type="PROSITE" id="PS00452">
    <property type="entry name" value="GUANYLATE_CYCLASE_1"/>
    <property type="match status" value="1"/>
</dbReference>
<dbReference type="GO" id="GO:0005886">
    <property type="term" value="C:plasma membrane"/>
    <property type="evidence" value="ECO:0000318"/>
    <property type="project" value="GO_Central"/>
</dbReference>
<evidence type="ECO:0000256" key="2">
    <source>
        <dbReference type="ARBA" id="ARBA00004479"/>
    </source>
</evidence>
<dbReference type="EC" id="4.6.1.2" evidence="3 14"/>
<dbReference type="Gene3D" id="1.10.510.10">
    <property type="entry name" value="Transferase(Phosphotransferase) domain 1"/>
    <property type="match status" value="1"/>
</dbReference>
<evidence type="ECO:0000256" key="5">
    <source>
        <dbReference type="ARBA" id="ARBA00022729"/>
    </source>
</evidence>
<sequence length="1082" mass="120178">IRIGLLVAENVDPTAIAYSTSGGAISVALDRIKNETLLSGYNFTFFVRNCDCDPVLTMGAFAEFALKLDVHAVVGPPCGGLFSGTMSTAYSIPTFMWGYTFLAELANDTRFPYVSTITATSLSLGYGFMKLAEYNQWDKIAILYTRDSTKYCDNIITDTLTAINDPNTYQNTLVYTFHMVKADQFQAVLDESDDTNYTARMQGAKDRARIIVLCLSSGPSKRKFFAKANLMGMTTNEFVYVMLSVKGIGFGQSGNAPERLASGYIPFWVDTVNNNTDGLTALAKQGATRIINIDLARRSDSAAKSFNVDVIKRITGAPLYCNSTACLNAVSNNQSVDVRFLFLIQAATFARSLYDAFYLYALALNRTLAIDPVGGLTNANLINRNLAGTFYGMTGDVTITANGTRAPFFTVSALDTTQTVAYYFNITVDANQMQQGQGCNDCADFWDQNGVYIGIGAALASLVVLAAVAVAVYVYRERKKEIARLNSLWQISHRSLEKHERKKLDQSLRSLTSSTVTVTTKGSKGTLSSDLQETSTTAFYYFNKDLVMASKHETFVKFDNTETIEFRKMRTFDHDNVNRFIGMSLDGPQILSIWKYCSRGSLKQIVELGTMQLDSYFVFSLIRDIVQGLDYLHSSFLQCHGNLTSSSCLVDDRWQVKLSDYGLRSVRDRTKKRGLWQAPELLRDASAPPTKPSDVYAFSIVASEVITRQPAWKGRKESMDELLYMVKRGGPGAPRPLLEVPEGIELNMTLLHLVRDCWSEEPAERPTIEQVKSIMRSMVNDRQQNLMDHVFAMMEQYAGTLEEEVIERTRELVEEKKKSDLLLYRMLPRQVADKLKLGQSVEPESFECVTIFFSDVVKFTLLSQKCTAIQIINLLNELYTSFDTIIENHSVYKVVFVETIGDGYLCVSGLPNRNGTEHVRNIAEMALDFMAAAREYRVTHLPAERVTLRIGINTGPCVAGVVGLTMPRYCLFGDTVNTGSRMESNGKPGLIHMSSEANNLLVSAYAGQYTTQSRGDVIIKGKGVMETFWLMGRANELTVMLNPPAIPPPTELVPAPAVTASVRLDTVNDSGDVGLYTEYLRA</sequence>
<name>A0A2A6CWZ5_PRIPA</name>
<dbReference type="GO" id="GO:0007635">
    <property type="term" value="P:chemosensory behavior"/>
    <property type="evidence" value="ECO:0007669"/>
    <property type="project" value="UniProtKB-ARBA"/>
</dbReference>
<dbReference type="InterPro" id="IPR050401">
    <property type="entry name" value="Cyclic_nucleotide_synthase"/>
</dbReference>
<keyword evidence="16" id="KW-1185">Reference proteome</keyword>
<dbReference type="OrthoDB" id="4062651at2759"/>
<dbReference type="SMART" id="SM00044">
    <property type="entry name" value="CYCc"/>
    <property type="match status" value="1"/>
</dbReference>
<dbReference type="FunFam" id="3.30.70.1230:FF:000023">
    <property type="entry name" value="Guanylate cyclase"/>
    <property type="match status" value="1"/>
</dbReference>
<keyword evidence="5" id="KW-0732">Signal</keyword>
<evidence type="ECO:0000256" key="14">
    <source>
        <dbReference type="RuleBase" id="RU003431"/>
    </source>
</evidence>
<dbReference type="GO" id="GO:0001653">
    <property type="term" value="F:peptide receptor activity"/>
    <property type="evidence" value="ECO:0000318"/>
    <property type="project" value="GO_Central"/>
</dbReference>
<keyword evidence="7" id="KW-1133">Transmembrane helix</keyword>
<dbReference type="PANTHER" id="PTHR11920:SF495">
    <property type="entry name" value="RECEPTOR-TYPE GUANYLATE CYCLASE GCY-7"/>
    <property type="match status" value="1"/>
</dbReference>
<comment type="catalytic activity">
    <reaction evidence="1 14">
        <text>GTP = 3',5'-cyclic GMP + diphosphate</text>
        <dbReference type="Rhea" id="RHEA:13665"/>
        <dbReference type="ChEBI" id="CHEBI:33019"/>
        <dbReference type="ChEBI" id="CHEBI:37565"/>
        <dbReference type="ChEBI" id="CHEBI:57746"/>
        <dbReference type="EC" id="4.6.1.2"/>
    </reaction>
</comment>
<dbReference type="Gene3D" id="6.10.250.780">
    <property type="match status" value="1"/>
</dbReference>
<keyword evidence="8" id="KW-0472">Membrane</keyword>
<evidence type="ECO:0000256" key="3">
    <source>
        <dbReference type="ARBA" id="ARBA00012202"/>
    </source>
</evidence>
<keyword evidence="10" id="KW-0325">Glycoprotein</keyword>
<comment type="subcellular location">
    <subcellularLocation>
        <location evidence="2">Membrane</location>
        <topology evidence="2">Single-pass type I membrane protein</topology>
    </subcellularLocation>
</comment>
<dbReference type="InterPro" id="IPR001245">
    <property type="entry name" value="Ser-Thr/Tyr_kinase_cat_dom"/>
</dbReference>
<keyword evidence="12 14" id="KW-0141">cGMP biosynthesis</keyword>
<dbReference type="GO" id="GO:0035556">
    <property type="term" value="P:intracellular signal transduction"/>
    <property type="evidence" value="ECO:0007669"/>
    <property type="project" value="InterPro"/>
</dbReference>
<accession>A0A8R1Y9R7</accession>
<dbReference type="AlphaFoldDB" id="A0A2A6CWZ5"/>
<evidence type="ECO:0000256" key="7">
    <source>
        <dbReference type="ARBA" id="ARBA00022989"/>
    </source>
</evidence>
<dbReference type="Pfam" id="PF00211">
    <property type="entry name" value="Guanylate_cyc"/>
    <property type="match status" value="1"/>
</dbReference>
<dbReference type="CDD" id="cd07302">
    <property type="entry name" value="CHD"/>
    <property type="match status" value="1"/>
</dbReference>
<dbReference type="EnsemblMetazoa" id="PPA13334.1">
    <property type="protein sequence ID" value="PPA13334.1"/>
    <property type="gene ID" value="WBGene00102888"/>
</dbReference>
<evidence type="ECO:0000256" key="10">
    <source>
        <dbReference type="ARBA" id="ARBA00023180"/>
    </source>
</evidence>
<dbReference type="InterPro" id="IPR000719">
    <property type="entry name" value="Prot_kinase_dom"/>
</dbReference>
<dbReference type="GO" id="GO:0007168">
    <property type="term" value="P:receptor guanylyl cyclase signaling pathway"/>
    <property type="evidence" value="ECO:0000318"/>
    <property type="project" value="GO_Central"/>
</dbReference>
<keyword evidence="11 13" id="KW-0456">Lyase</keyword>
<evidence type="ECO:0000256" key="11">
    <source>
        <dbReference type="ARBA" id="ARBA00023239"/>
    </source>
</evidence>
<dbReference type="InterPro" id="IPR001054">
    <property type="entry name" value="A/G_cyclase"/>
</dbReference>
<dbReference type="PROSITE" id="PS50011">
    <property type="entry name" value="PROTEIN_KINASE_DOM"/>
    <property type="match status" value="1"/>
</dbReference>
<gene>
    <name evidence="15" type="primary">WBGene00102888</name>
</gene>
<keyword evidence="6" id="KW-0547">Nucleotide-binding</keyword>
<comment type="similarity">
    <text evidence="13">Belongs to the adenylyl cyclase class-4/guanylyl cyclase family.</text>
</comment>
<dbReference type="Pfam" id="PF07714">
    <property type="entry name" value="PK_Tyr_Ser-Thr"/>
    <property type="match status" value="1"/>
</dbReference>
<dbReference type="InterPro" id="IPR028082">
    <property type="entry name" value="Peripla_BP_I"/>
</dbReference>
<evidence type="ECO:0000313" key="15">
    <source>
        <dbReference type="EnsemblMetazoa" id="PPA13334.1"/>
    </source>
</evidence>
<dbReference type="GO" id="GO:0004672">
    <property type="term" value="F:protein kinase activity"/>
    <property type="evidence" value="ECO:0007669"/>
    <property type="project" value="InterPro"/>
</dbReference>
<dbReference type="InterPro" id="IPR011009">
    <property type="entry name" value="Kinase-like_dom_sf"/>
</dbReference>
<dbReference type="InterPro" id="IPR018297">
    <property type="entry name" value="A/G_cyclase_CS"/>
</dbReference>
<evidence type="ECO:0000256" key="6">
    <source>
        <dbReference type="ARBA" id="ARBA00022741"/>
    </source>
</evidence>
<dbReference type="SUPFAM" id="SSF53822">
    <property type="entry name" value="Periplasmic binding protein-like I"/>
    <property type="match status" value="1"/>
</dbReference>
<evidence type="ECO:0000256" key="12">
    <source>
        <dbReference type="ARBA" id="ARBA00023293"/>
    </source>
</evidence>
<dbReference type="Pfam" id="PF01094">
    <property type="entry name" value="ANF_receptor"/>
    <property type="match status" value="1"/>
</dbReference>
<keyword evidence="9" id="KW-0675">Receptor</keyword>
<dbReference type="GO" id="GO:0006182">
    <property type="term" value="P:cGMP biosynthetic process"/>
    <property type="evidence" value="ECO:0000318"/>
    <property type="project" value="GO_Central"/>
</dbReference>
<dbReference type="GO" id="GO:0004383">
    <property type="term" value="F:guanylate cyclase activity"/>
    <property type="evidence" value="ECO:0000318"/>
    <property type="project" value="GO_Central"/>
</dbReference>
<dbReference type="SUPFAM" id="SSF55073">
    <property type="entry name" value="Nucleotide cyclase"/>
    <property type="match status" value="1"/>
</dbReference>
<dbReference type="Proteomes" id="UP000005239">
    <property type="component" value="Unassembled WGS sequence"/>
</dbReference>
<reference evidence="16" key="1">
    <citation type="journal article" date="2008" name="Nat. Genet.">
        <title>The Pristionchus pacificus genome provides a unique perspective on nematode lifestyle and parasitism.</title>
        <authorList>
            <person name="Dieterich C."/>
            <person name="Clifton S.W."/>
            <person name="Schuster L.N."/>
            <person name="Chinwalla A."/>
            <person name="Delehaunty K."/>
            <person name="Dinkelacker I."/>
            <person name="Fulton L."/>
            <person name="Fulton R."/>
            <person name="Godfrey J."/>
            <person name="Minx P."/>
            <person name="Mitreva M."/>
            <person name="Roeseler W."/>
            <person name="Tian H."/>
            <person name="Witte H."/>
            <person name="Yang S.P."/>
            <person name="Wilson R.K."/>
            <person name="Sommer R.J."/>
        </authorList>
    </citation>
    <scope>NUCLEOTIDE SEQUENCE [LARGE SCALE GENOMIC DNA]</scope>
    <source>
        <strain evidence="16">PS312</strain>
    </source>
</reference>
<dbReference type="GO" id="GO:0006935">
    <property type="term" value="P:chemotaxis"/>
    <property type="evidence" value="ECO:0007669"/>
    <property type="project" value="UniProtKB-ARBA"/>
</dbReference>
<proteinExistence type="inferred from homology"/>
<accession>A0A2A6CWZ5</accession>
<dbReference type="CDD" id="cd06352">
    <property type="entry name" value="PBP1_NPR_GC-like"/>
    <property type="match status" value="1"/>
</dbReference>
<dbReference type="Gene3D" id="3.40.50.2300">
    <property type="match status" value="2"/>
</dbReference>
<reference evidence="15" key="2">
    <citation type="submission" date="2022-06" db="UniProtKB">
        <authorList>
            <consortium name="EnsemblMetazoa"/>
        </authorList>
    </citation>
    <scope>IDENTIFICATION</scope>
    <source>
        <strain evidence="15">PS312</strain>
    </source>
</reference>
<protein>
    <recommendedName>
        <fullName evidence="3 14">Guanylate cyclase</fullName>
        <ecNumber evidence="3 14">4.6.1.2</ecNumber>
    </recommendedName>
</protein>
<evidence type="ECO:0000313" key="16">
    <source>
        <dbReference type="Proteomes" id="UP000005239"/>
    </source>
</evidence>
<dbReference type="SUPFAM" id="SSF56112">
    <property type="entry name" value="Protein kinase-like (PK-like)"/>
    <property type="match status" value="1"/>
</dbReference>
<evidence type="ECO:0000256" key="13">
    <source>
        <dbReference type="RuleBase" id="RU000405"/>
    </source>
</evidence>
<evidence type="ECO:0000256" key="1">
    <source>
        <dbReference type="ARBA" id="ARBA00001436"/>
    </source>
</evidence>
<evidence type="ECO:0000256" key="8">
    <source>
        <dbReference type="ARBA" id="ARBA00023136"/>
    </source>
</evidence>
<organism evidence="15 16">
    <name type="scientific">Pristionchus pacificus</name>
    <name type="common">Parasitic nematode worm</name>
    <dbReference type="NCBI Taxonomy" id="54126"/>
    <lineage>
        <taxon>Eukaryota</taxon>
        <taxon>Metazoa</taxon>
        <taxon>Ecdysozoa</taxon>
        <taxon>Nematoda</taxon>
        <taxon>Chromadorea</taxon>
        <taxon>Rhabditida</taxon>
        <taxon>Rhabditina</taxon>
        <taxon>Diplogasteromorpha</taxon>
        <taxon>Diplogasteroidea</taxon>
        <taxon>Neodiplogasteridae</taxon>
        <taxon>Pristionchus</taxon>
    </lineage>
</organism>
<dbReference type="Gene3D" id="3.30.70.1230">
    <property type="entry name" value="Nucleotide cyclase"/>
    <property type="match status" value="1"/>
</dbReference>
<evidence type="ECO:0000256" key="4">
    <source>
        <dbReference type="ARBA" id="ARBA00022692"/>
    </source>
</evidence>
<dbReference type="PANTHER" id="PTHR11920">
    <property type="entry name" value="GUANYLYL CYCLASE"/>
    <property type="match status" value="1"/>
</dbReference>
<dbReference type="InterPro" id="IPR029787">
    <property type="entry name" value="Nucleotide_cyclase"/>
</dbReference>
<dbReference type="InterPro" id="IPR001828">
    <property type="entry name" value="ANF_lig-bd_rcpt"/>
</dbReference>
<evidence type="ECO:0000256" key="9">
    <source>
        <dbReference type="ARBA" id="ARBA00023170"/>
    </source>
</evidence>
<dbReference type="GO" id="GO:0005524">
    <property type="term" value="F:ATP binding"/>
    <property type="evidence" value="ECO:0007669"/>
    <property type="project" value="InterPro"/>
</dbReference>
<dbReference type="PROSITE" id="PS50125">
    <property type="entry name" value="GUANYLATE_CYCLASE_2"/>
    <property type="match status" value="1"/>
</dbReference>
<keyword evidence="4" id="KW-0812">Transmembrane</keyword>